<dbReference type="SUPFAM" id="SSF51430">
    <property type="entry name" value="NAD(P)-linked oxidoreductase"/>
    <property type="match status" value="1"/>
</dbReference>
<name>A0A941IJ81_9ACTN</name>
<dbReference type="InterPro" id="IPR036812">
    <property type="entry name" value="NAD(P)_OxRdtase_dom_sf"/>
</dbReference>
<accession>A0A941IJ81</accession>
<comment type="caution">
    <text evidence="3">The sequence shown here is derived from an EMBL/GenBank/DDBJ whole genome shotgun (WGS) entry which is preliminary data.</text>
</comment>
<keyword evidence="4" id="KW-1185">Reference proteome</keyword>
<dbReference type="AlphaFoldDB" id="A0A941IJ81"/>
<dbReference type="InterPro" id="IPR023210">
    <property type="entry name" value="NADP_OxRdtase_dom"/>
</dbReference>
<dbReference type="GO" id="GO:0016491">
    <property type="term" value="F:oxidoreductase activity"/>
    <property type="evidence" value="ECO:0007669"/>
    <property type="project" value="UniProtKB-KW"/>
</dbReference>
<keyword evidence="1" id="KW-0560">Oxidoreductase</keyword>
<evidence type="ECO:0000313" key="3">
    <source>
        <dbReference type="EMBL" id="MBR7829154.1"/>
    </source>
</evidence>
<dbReference type="CDD" id="cd19088">
    <property type="entry name" value="AKR_AKR13B1"/>
    <property type="match status" value="1"/>
</dbReference>
<evidence type="ECO:0000256" key="1">
    <source>
        <dbReference type="ARBA" id="ARBA00023002"/>
    </source>
</evidence>
<sequence length="274" mass="28946">MQLAEGFARPKPSRESAVALLRTALELGVDHIDTAEFYGTRAENANDLIREALHPYPADLVIATKVGAERDADGRLVAAQRPEQLRASVEANLARLGAERLGVVNLRRLDMQPGILAEGGQIVDLDSQMAELAALRDEGKIEGIGLSNVSAAQLRQALPLGIACVQNSHSLVDRTFEDVLDVCRAHGVAWVPFCPLGSAFPNHPKVVDLPAVREAAGRLGVTAAQVGLAWHLAYYEGTLLIAGTTDPAHLAENIAAAGIRLDAAVLGALEGVGK</sequence>
<reference evidence="3" key="1">
    <citation type="submission" date="2021-04" db="EMBL/GenBank/DDBJ databases">
        <title>Genome based classification of Actinospica acidithermotolerans sp. nov., an actinobacterium isolated from an Indonesian hot spring.</title>
        <authorList>
            <person name="Kusuma A.B."/>
            <person name="Putra K.E."/>
            <person name="Nafisah S."/>
            <person name="Loh J."/>
            <person name="Nouioui I."/>
            <person name="Goodfellow M."/>
        </authorList>
    </citation>
    <scope>NUCLEOTIDE SEQUENCE</scope>
    <source>
        <strain evidence="3">MGRD01-02</strain>
    </source>
</reference>
<protein>
    <submittedName>
        <fullName evidence="3">Aldo/keto reductase</fullName>
    </submittedName>
</protein>
<organism evidence="3 4">
    <name type="scientific">Actinospica acidithermotolerans</name>
    <dbReference type="NCBI Taxonomy" id="2828514"/>
    <lineage>
        <taxon>Bacteria</taxon>
        <taxon>Bacillati</taxon>
        <taxon>Actinomycetota</taxon>
        <taxon>Actinomycetes</taxon>
        <taxon>Catenulisporales</taxon>
        <taxon>Actinospicaceae</taxon>
        <taxon>Actinospica</taxon>
    </lineage>
</organism>
<gene>
    <name evidence="3" type="ORF">KDK95_22795</name>
</gene>
<feature type="domain" description="NADP-dependent oxidoreductase" evidence="2">
    <location>
        <begin position="12"/>
        <end position="271"/>
    </location>
</feature>
<dbReference type="PRINTS" id="PR00069">
    <property type="entry name" value="ALDKETRDTASE"/>
</dbReference>
<dbReference type="PANTHER" id="PTHR43625">
    <property type="entry name" value="AFLATOXIN B1 ALDEHYDE REDUCTASE"/>
    <property type="match status" value="1"/>
</dbReference>
<dbReference type="Gene3D" id="3.20.20.100">
    <property type="entry name" value="NADP-dependent oxidoreductase domain"/>
    <property type="match status" value="1"/>
</dbReference>
<dbReference type="Proteomes" id="UP000676325">
    <property type="component" value="Unassembled WGS sequence"/>
</dbReference>
<dbReference type="InterPro" id="IPR020471">
    <property type="entry name" value="AKR"/>
</dbReference>
<evidence type="ECO:0000313" key="4">
    <source>
        <dbReference type="Proteomes" id="UP000676325"/>
    </source>
</evidence>
<dbReference type="Pfam" id="PF00248">
    <property type="entry name" value="Aldo_ket_red"/>
    <property type="match status" value="1"/>
</dbReference>
<proteinExistence type="predicted"/>
<dbReference type="PANTHER" id="PTHR43625:SF40">
    <property type="entry name" value="ALDO-KETO REDUCTASE YAKC [NADP(+)]"/>
    <property type="match status" value="1"/>
</dbReference>
<dbReference type="EMBL" id="JAGSOH010000076">
    <property type="protein sequence ID" value="MBR7829154.1"/>
    <property type="molecule type" value="Genomic_DNA"/>
</dbReference>
<dbReference type="InterPro" id="IPR050791">
    <property type="entry name" value="Aldo-Keto_reductase"/>
</dbReference>
<dbReference type="GO" id="GO:0005737">
    <property type="term" value="C:cytoplasm"/>
    <property type="evidence" value="ECO:0007669"/>
    <property type="project" value="TreeGrafter"/>
</dbReference>
<evidence type="ECO:0000259" key="2">
    <source>
        <dbReference type="Pfam" id="PF00248"/>
    </source>
</evidence>